<dbReference type="GO" id="GO:0047631">
    <property type="term" value="F:ADP-ribose diphosphatase activity"/>
    <property type="evidence" value="ECO:0007669"/>
    <property type="project" value="UniProtKB-EC"/>
</dbReference>
<comment type="cofactor">
    <cofactor evidence="1">
        <name>Mg(2+)</name>
        <dbReference type="ChEBI" id="CHEBI:18420"/>
    </cofactor>
</comment>
<sequence>MSSDDPQHGGVEQRGPWARHATTSLLTTRRLAVWRDEVTLPDGSPGAYDWVEAPDLVRVAAVDDDGMVVLVEQHHYLAGNMLQFPGGAVDPGESPRAAAERELREETGLHGGAWTHEGEVYPLPGLSPLRVHLWSVQGASPGPTALEGGEADLRVVRLPLTQAVGDDRVRCAASLALLHSLAARHTR</sequence>
<dbReference type="InterPro" id="IPR000086">
    <property type="entry name" value="NUDIX_hydrolase_dom"/>
</dbReference>
<dbReference type="Pfam" id="PF00293">
    <property type="entry name" value="NUDIX"/>
    <property type="match status" value="1"/>
</dbReference>
<feature type="domain" description="Nudix hydrolase" evidence="6">
    <location>
        <begin position="18"/>
        <end position="184"/>
    </location>
</feature>
<comment type="caution">
    <text evidence="7">The sequence shown here is derived from an EMBL/GenBank/DDBJ whole genome shotgun (WGS) entry which is preliminary data.</text>
</comment>
<dbReference type="GO" id="GO:0019693">
    <property type="term" value="P:ribose phosphate metabolic process"/>
    <property type="evidence" value="ECO:0007669"/>
    <property type="project" value="TreeGrafter"/>
</dbReference>
<dbReference type="AlphaFoldDB" id="A0A7W9YHD2"/>
<evidence type="ECO:0000256" key="5">
    <source>
        <dbReference type="SAM" id="MobiDB-lite"/>
    </source>
</evidence>
<proteinExistence type="inferred from homology"/>
<dbReference type="Proteomes" id="UP000546642">
    <property type="component" value="Unassembled WGS sequence"/>
</dbReference>
<dbReference type="PRINTS" id="PR00502">
    <property type="entry name" value="NUDIXFAMILY"/>
</dbReference>
<gene>
    <name evidence="7" type="ORF">HNR23_002213</name>
</gene>
<dbReference type="InterPro" id="IPR015797">
    <property type="entry name" value="NUDIX_hydrolase-like_dom_sf"/>
</dbReference>
<evidence type="ECO:0000256" key="2">
    <source>
        <dbReference type="ARBA" id="ARBA00005582"/>
    </source>
</evidence>
<dbReference type="PROSITE" id="PS51462">
    <property type="entry name" value="NUDIX"/>
    <property type="match status" value="1"/>
</dbReference>
<dbReference type="GO" id="GO:0006753">
    <property type="term" value="P:nucleoside phosphate metabolic process"/>
    <property type="evidence" value="ECO:0007669"/>
    <property type="project" value="TreeGrafter"/>
</dbReference>
<dbReference type="RefSeq" id="WP_184075490.1">
    <property type="nucleotide sequence ID" value="NZ_JACHDS010000001.1"/>
</dbReference>
<name>A0A7W9YHD2_9ACTN</name>
<dbReference type="Gene3D" id="3.90.79.10">
    <property type="entry name" value="Nucleoside Triphosphate Pyrophosphohydrolase"/>
    <property type="match status" value="1"/>
</dbReference>
<dbReference type="PANTHER" id="PTHR11839">
    <property type="entry name" value="UDP/ADP-SUGAR PYROPHOSPHATASE"/>
    <property type="match status" value="1"/>
</dbReference>
<dbReference type="PANTHER" id="PTHR11839:SF18">
    <property type="entry name" value="NUDIX HYDROLASE DOMAIN-CONTAINING PROTEIN"/>
    <property type="match status" value="1"/>
</dbReference>
<accession>A0A7W9YHD2</accession>
<evidence type="ECO:0000256" key="1">
    <source>
        <dbReference type="ARBA" id="ARBA00001946"/>
    </source>
</evidence>
<feature type="region of interest" description="Disordered" evidence="5">
    <location>
        <begin position="1"/>
        <end position="20"/>
    </location>
</feature>
<dbReference type="InterPro" id="IPR020084">
    <property type="entry name" value="NUDIX_hydrolase_CS"/>
</dbReference>
<organism evidence="7 8">
    <name type="scientific">Nocardiopsis mwathae</name>
    <dbReference type="NCBI Taxonomy" id="1472723"/>
    <lineage>
        <taxon>Bacteria</taxon>
        <taxon>Bacillati</taxon>
        <taxon>Actinomycetota</taxon>
        <taxon>Actinomycetes</taxon>
        <taxon>Streptosporangiales</taxon>
        <taxon>Nocardiopsidaceae</taxon>
        <taxon>Nocardiopsis</taxon>
    </lineage>
</organism>
<reference evidence="7 8" key="1">
    <citation type="submission" date="2020-08" db="EMBL/GenBank/DDBJ databases">
        <title>Sequencing the genomes of 1000 actinobacteria strains.</title>
        <authorList>
            <person name="Klenk H.-P."/>
        </authorList>
    </citation>
    <scope>NUCLEOTIDE SEQUENCE [LARGE SCALE GENOMIC DNA]</scope>
    <source>
        <strain evidence="7 8">DSM 46659</strain>
    </source>
</reference>
<keyword evidence="3 4" id="KW-0378">Hydrolase</keyword>
<dbReference type="PROSITE" id="PS00893">
    <property type="entry name" value="NUDIX_BOX"/>
    <property type="match status" value="1"/>
</dbReference>
<evidence type="ECO:0000313" key="8">
    <source>
        <dbReference type="Proteomes" id="UP000546642"/>
    </source>
</evidence>
<comment type="similarity">
    <text evidence="2 4">Belongs to the Nudix hydrolase family.</text>
</comment>
<dbReference type="EMBL" id="JACHDS010000001">
    <property type="protein sequence ID" value="MBB6172153.1"/>
    <property type="molecule type" value="Genomic_DNA"/>
</dbReference>
<keyword evidence="8" id="KW-1185">Reference proteome</keyword>
<evidence type="ECO:0000259" key="6">
    <source>
        <dbReference type="PROSITE" id="PS51462"/>
    </source>
</evidence>
<dbReference type="GO" id="GO:0005829">
    <property type="term" value="C:cytosol"/>
    <property type="evidence" value="ECO:0007669"/>
    <property type="project" value="TreeGrafter"/>
</dbReference>
<dbReference type="EC" id="3.6.1.13" evidence="7"/>
<protein>
    <submittedName>
        <fullName evidence="7">ADP-ribose pyrophosphatase</fullName>
        <ecNumber evidence="7">3.6.1.13</ecNumber>
    </submittedName>
</protein>
<dbReference type="InterPro" id="IPR020476">
    <property type="entry name" value="Nudix_hydrolase"/>
</dbReference>
<evidence type="ECO:0000256" key="4">
    <source>
        <dbReference type="RuleBase" id="RU003476"/>
    </source>
</evidence>
<evidence type="ECO:0000313" key="7">
    <source>
        <dbReference type="EMBL" id="MBB6172153.1"/>
    </source>
</evidence>
<evidence type="ECO:0000256" key="3">
    <source>
        <dbReference type="ARBA" id="ARBA00022801"/>
    </source>
</evidence>
<dbReference type="SUPFAM" id="SSF55811">
    <property type="entry name" value="Nudix"/>
    <property type="match status" value="1"/>
</dbReference>